<accession>A0A379QDT7</accession>
<gene>
    <name evidence="3" type="primary">pliG_1</name>
    <name evidence="3" type="ORF">NCTC10252_00180</name>
</gene>
<evidence type="ECO:0000313" key="3">
    <source>
        <dbReference type="EMBL" id="SUF55011.1"/>
    </source>
</evidence>
<evidence type="ECO:0000259" key="2">
    <source>
        <dbReference type="Pfam" id="PF04151"/>
    </source>
</evidence>
<evidence type="ECO:0000256" key="1">
    <source>
        <dbReference type="SAM" id="SignalP"/>
    </source>
</evidence>
<keyword evidence="1" id="KW-0732">Signal</keyword>
<dbReference type="Gene3D" id="2.60.120.380">
    <property type="match status" value="1"/>
</dbReference>
<protein>
    <submittedName>
        <fullName evidence="3">Inhibitor of g-type lysozyme</fullName>
    </submittedName>
</protein>
<sequence length="134" mass="15071">MKIKSNIGKTIFLFTLLTTTCFAAGKNVNVEFKKDNSNAQYTGVVKGYDYDTYNFQARKGQKVQVSISNGGAETYLFGPGITDSIDLSRYSAELDDNGQYTLPVSGKYELRVLQTRNDARKNKEKKYSINIQIK</sequence>
<dbReference type="Proteomes" id="UP000254597">
    <property type="component" value="Unassembled WGS sequence"/>
</dbReference>
<organism evidence="3 4">
    <name type="scientific">Salmonella enterica</name>
    <name type="common">Salmonella choleraesuis</name>
    <dbReference type="NCBI Taxonomy" id="28901"/>
    <lineage>
        <taxon>Bacteria</taxon>
        <taxon>Pseudomonadati</taxon>
        <taxon>Pseudomonadota</taxon>
        <taxon>Gammaproteobacteria</taxon>
        <taxon>Enterobacterales</taxon>
        <taxon>Enterobacteriaceae</taxon>
        <taxon>Salmonella</taxon>
    </lineage>
</organism>
<reference evidence="3 4" key="1">
    <citation type="submission" date="2018-06" db="EMBL/GenBank/DDBJ databases">
        <authorList>
            <consortium name="Pathogen Informatics"/>
            <person name="Doyle S."/>
        </authorList>
    </citation>
    <scope>NUCLEOTIDE SEQUENCE [LARGE SCALE GENOMIC DNA]</scope>
    <source>
        <strain evidence="3 4">NCTC10252</strain>
    </source>
</reference>
<dbReference type="EMBL" id="UGWP01000003">
    <property type="protein sequence ID" value="SUF55011.1"/>
    <property type="molecule type" value="Genomic_DNA"/>
</dbReference>
<name>A0A379QDT7_SALER</name>
<feature type="domain" description="Peptidase C-terminal archaeal/bacterial" evidence="2">
    <location>
        <begin position="49"/>
        <end position="112"/>
    </location>
</feature>
<feature type="signal peptide" evidence="1">
    <location>
        <begin position="1"/>
        <end position="23"/>
    </location>
</feature>
<evidence type="ECO:0000313" key="4">
    <source>
        <dbReference type="Proteomes" id="UP000254597"/>
    </source>
</evidence>
<dbReference type="InterPro" id="IPR007280">
    <property type="entry name" value="Peptidase_C_arc/bac"/>
</dbReference>
<dbReference type="AlphaFoldDB" id="A0A379QDT7"/>
<feature type="chain" id="PRO_5016821056" evidence="1">
    <location>
        <begin position="24"/>
        <end position="134"/>
    </location>
</feature>
<proteinExistence type="predicted"/>
<dbReference type="Pfam" id="PF04151">
    <property type="entry name" value="PPC"/>
    <property type="match status" value="1"/>
</dbReference>